<dbReference type="CDD" id="cd09272">
    <property type="entry name" value="RNase_HI_RT_Ty1"/>
    <property type="match status" value="1"/>
</dbReference>
<comment type="caution">
    <text evidence="1">The sequence shown here is derived from an EMBL/GenBank/DDBJ whole genome shotgun (WGS) entry which is preliminary data.</text>
</comment>
<evidence type="ECO:0000313" key="1">
    <source>
        <dbReference type="EMBL" id="KAJ9556913.1"/>
    </source>
</evidence>
<accession>A0AA38TUC5</accession>
<proteinExistence type="predicted"/>
<sequence length="169" mass="19803">MFVAPLSMVFNYSRIQLLILLPFLMRIGPDARLLRDLHRATVFIGHNLLLWSSEYQGIANAVVETRWLRNLLCELHHSPQKATIVYCDNVKVVYLISNPVQHQRTKHIEINIHFVPDKVYLGTFGFFTSFPRLNMQIFSPRDYRLLCFLIFDQDQETNESVLKSTDLVH</sequence>
<reference evidence="1" key="1">
    <citation type="submission" date="2023-03" db="EMBL/GenBank/DDBJ databases">
        <title>Chromosome-scale reference genome and RAD-based genetic map of yellow starthistle (Centaurea solstitialis) reveal putative structural variation and QTLs associated with invader traits.</title>
        <authorList>
            <person name="Reatini B."/>
            <person name="Cang F.A."/>
            <person name="Jiang Q."/>
            <person name="Mckibben M.T.W."/>
            <person name="Barker M.S."/>
            <person name="Rieseberg L.H."/>
            <person name="Dlugosch K.M."/>
        </authorList>
    </citation>
    <scope>NUCLEOTIDE SEQUENCE</scope>
    <source>
        <strain evidence="1">CAN-66</strain>
        <tissue evidence="1">Leaf</tissue>
    </source>
</reference>
<keyword evidence="2" id="KW-1185">Reference proteome</keyword>
<dbReference type="Proteomes" id="UP001172457">
    <property type="component" value="Chromosome 3"/>
</dbReference>
<gene>
    <name evidence="1" type="ORF">OSB04_011527</name>
</gene>
<protein>
    <submittedName>
        <fullName evidence="1">Uncharacterized protein</fullName>
    </submittedName>
</protein>
<dbReference type="PANTHER" id="PTHR11439">
    <property type="entry name" value="GAG-POL-RELATED RETROTRANSPOSON"/>
    <property type="match status" value="1"/>
</dbReference>
<dbReference type="PANTHER" id="PTHR11439:SF524">
    <property type="entry name" value="RNA-DIRECTED DNA POLYMERASE, PROTEIN KINASE RLK-PELLE-DLSV FAMILY"/>
    <property type="match status" value="1"/>
</dbReference>
<dbReference type="EMBL" id="JARYMX010000003">
    <property type="protein sequence ID" value="KAJ9556913.1"/>
    <property type="molecule type" value="Genomic_DNA"/>
</dbReference>
<evidence type="ECO:0000313" key="2">
    <source>
        <dbReference type="Proteomes" id="UP001172457"/>
    </source>
</evidence>
<name>A0AA38TUC5_9ASTR</name>
<dbReference type="AlphaFoldDB" id="A0AA38TUC5"/>
<organism evidence="1 2">
    <name type="scientific">Centaurea solstitialis</name>
    <name type="common">yellow star-thistle</name>
    <dbReference type="NCBI Taxonomy" id="347529"/>
    <lineage>
        <taxon>Eukaryota</taxon>
        <taxon>Viridiplantae</taxon>
        <taxon>Streptophyta</taxon>
        <taxon>Embryophyta</taxon>
        <taxon>Tracheophyta</taxon>
        <taxon>Spermatophyta</taxon>
        <taxon>Magnoliopsida</taxon>
        <taxon>eudicotyledons</taxon>
        <taxon>Gunneridae</taxon>
        <taxon>Pentapetalae</taxon>
        <taxon>asterids</taxon>
        <taxon>campanulids</taxon>
        <taxon>Asterales</taxon>
        <taxon>Asteraceae</taxon>
        <taxon>Carduoideae</taxon>
        <taxon>Cardueae</taxon>
        <taxon>Centaureinae</taxon>
        <taxon>Centaurea</taxon>
    </lineage>
</organism>